<dbReference type="EMBL" id="JAMDLW010000020">
    <property type="protein sequence ID" value="MCY9521011.1"/>
    <property type="molecule type" value="Genomic_DNA"/>
</dbReference>
<name>A0ABT4DYH2_9BACL</name>
<keyword evidence="11" id="KW-1185">Reference proteome</keyword>
<reference evidence="10 11" key="1">
    <citation type="submission" date="2022-05" db="EMBL/GenBank/DDBJ databases">
        <title>Genome Sequencing of Bee-Associated Microbes.</title>
        <authorList>
            <person name="Dunlap C."/>
        </authorList>
    </citation>
    <scope>NUCLEOTIDE SEQUENCE [LARGE SCALE GENOMIC DNA]</scope>
    <source>
        <strain evidence="10 11">NRRL NRS-1438</strain>
    </source>
</reference>
<evidence type="ECO:0000256" key="8">
    <source>
        <dbReference type="ARBA" id="ARBA00023098"/>
    </source>
</evidence>
<comment type="subcellular location">
    <subcellularLocation>
        <location evidence="2">Secreted</location>
    </subcellularLocation>
</comment>
<dbReference type="PANTHER" id="PTHR34043">
    <property type="entry name" value="ALPHA/BETA-HYDROLASES SUPERFAMILY PROTEIN"/>
    <property type="match status" value="1"/>
</dbReference>
<accession>A0ABT4DYH2</accession>
<evidence type="ECO:0000256" key="5">
    <source>
        <dbReference type="ARBA" id="ARBA00022729"/>
    </source>
</evidence>
<protein>
    <recommendedName>
        <fullName evidence="3">triacylglycerol lipase</fullName>
        <ecNumber evidence="3">3.1.1.3</ecNumber>
    </recommendedName>
</protein>
<dbReference type="Gene3D" id="3.40.50.1820">
    <property type="entry name" value="alpha/beta hydrolase"/>
    <property type="match status" value="1"/>
</dbReference>
<evidence type="ECO:0000256" key="2">
    <source>
        <dbReference type="ARBA" id="ARBA00004613"/>
    </source>
</evidence>
<gene>
    <name evidence="10" type="ORF">M5X09_15240</name>
</gene>
<proteinExistence type="predicted"/>
<evidence type="ECO:0000256" key="6">
    <source>
        <dbReference type="ARBA" id="ARBA00022801"/>
    </source>
</evidence>
<keyword evidence="8" id="KW-0443">Lipid metabolism</keyword>
<evidence type="ECO:0000313" key="11">
    <source>
        <dbReference type="Proteomes" id="UP001207626"/>
    </source>
</evidence>
<evidence type="ECO:0000256" key="1">
    <source>
        <dbReference type="ARBA" id="ARBA00001024"/>
    </source>
</evidence>
<dbReference type="RefSeq" id="WP_176392952.1">
    <property type="nucleotide sequence ID" value="NZ_JAMDLV010000019.1"/>
</dbReference>
<dbReference type="InterPro" id="IPR056304">
    <property type="entry name" value="Lip-like_C"/>
</dbReference>
<feature type="domain" description="Lipase-like C-terminal" evidence="9">
    <location>
        <begin position="53"/>
        <end position="420"/>
    </location>
</feature>
<keyword evidence="4" id="KW-0964">Secreted</keyword>
<evidence type="ECO:0000256" key="3">
    <source>
        <dbReference type="ARBA" id="ARBA00013279"/>
    </source>
</evidence>
<dbReference type="PANTHER" id="PTHR34043:SF3">
    <property type="entry name" value="ALPHA_BETA-HYDROLASES SUPERFAMILY PROTEIN"/>
    <property type="match status" value="1"/>
</dbReference>
<evidence type="ECO:0000259" key="9">
    <source>
        <dbReference type="Pfam" id="PF24708"/>
    </source>
</evidence>
<keyword evidence="5" id="KW-0732">Signal</keyword>
<dbReference type="Proteomes" id="UP001207626">
    <property type="component" value="Unassembled WGS sequence"/>
</dbReference>
<dbReference type="Pfam" id="PF24708">
    <property type="entry name" value="Lip_C"/>
    <property type="match status" value="1"/>
</dbReference>
<evidence type="ECO:0000256" key="4">
    <source>
        <dbReference type="ARBA" id="ARBA00022525"/>
    </source>
</evidence>
<sequence>MQRRLSLCMIFLILFYSIFNARLPDAHAQTNDYNNELSFMSPLQNTIHKSRQNDYPIVLVHGFGGWGREEMLGFKYWGGFSDIQDDLRHYGYSVFTAAVGPVSSSWDRACELYAQIKGGTVDYGEAHSSLHNHARYGRTYEGLYPEWGEINPKTGKPRRIHLLAHSQGGQTARLFIQLLENGSASERDVTPGSDLSPLFSDKQAPHVSSLVAIASPHDGTSLTHFIEGIAPFAQQIIGLAAAVAGNSENPVYDFKLDQWGLKRMPEESFLSYSTRIYKSAIWRDTKDVSQWDLSPDGAKELNEWVKAQPRVYYFSVSAEKTFRVPLFGWHVPKLHMNPFLVVSGLFIGSYAANVPERVAIDSDWWQNDGLVNTISMSGPRNGSNDQIIAYNGRPQMGKWNYLGLMASWDHADTVGLSLTNPHEWYRDIADLLGSLPID</sequence>
<keyword evidence="7" id="KW-0442">Lipid degradation</keyword>
<dbReference type="EC" id="3.1.1.3" evidence="3"/>
<comment type="catalytic activity">
    <reaction evidence="1">
        <text>a triacylglycerol + H2O = a diacylglycerol + a fatty acid + H(+)</text>
        <dbReference type="Rhea" id="RHEA:12044"/>
        <dbReference type="ChEBI" id="CHEBI:15377"/>
        <dbReference type="ChEBI" id="CHEBI:15378"/>
        <dbReference type="ChEBI" id="CHEBI:17855"/>
        <dbReference type="ChEBI" id="CHEBI:18035"/>
        <dbReference type="ChEBI" id="CHEBI:28868"/>
        <dbReference type="EC" id="3.1.1.3"/>
    </reaction>
</comment>
<keyword evidence="6" id="KW-0378">Hydrolase</keyword>
<dbReference type="SUPFAM" id="SSF53474">
    <property type="entry name" value="alpha/beta-Hydrolases"/>
    <property type="match status" value="1"/>
</dbReference>
<organism evidence="10 11">
    <name type="scientific">Paenibacillus apiarius</name>
    <dbReference type="NCBI Taxonomy" id="46240"/>
    <lineage>
        <taxon>Bacteria</taxon>
        <taxon>Bacillati</taxon>
        <taxon>Bacillota</taxon>
        <taxon>Bacilli</taxon>
        <taxon>Bacillales</taxon>
        <taxon>Paenibacillaceae</taxon>
        <taxon>Paenibacillus</taxon>
    </lineage>
</organism>
<evidence type="ECO:0000256" key="7">
    <source>
        <dbReference type="ARBA" id="ARBA00022963"/>
    </source>
</evidence>
<dbReference type="InterPro" id="IPR029058">
    <property type="entry name" value="AB_hydrolase_fold"/>
</dbReference>
<evidence type="ECO:0000313" key="10">
    <source>
        <dbReference type="EMBL" id="MCY9521011.1"/>
    </source>
</evidence>
<comment type="caution">
    <text evidence="10">The sequence shown here is derived from an EMBL/GenBank/DDBJ whole genome shotgun (WGS) entry which is preliminary data.</text>
</comment>